<dbReference type="InterPro" id="IPR024078">
    <property type="entry name" value="LmbE-like_dom_sf"/>
</dbReference>
<dbReference type="InterPro" id="IPR003737">
    <property type="entry name" value="GlcNAc_PI_deacetylase-related"/>
</dbReference>
<dbReference type="Gene3D" id="3.40.50.10320">
    <property type="entry name" value="LmbE-like"/>
    <property type="match status" value="1"/>
</dbReference>
<sequence>MHSIKKRVKLILSVIIVFLICFVTAFILKERNSVYKYNVRKSYEYDFSRTNASIINLDLKGGEVNIPELNDKWDTAFLEVNINTAFFGYIFQPKIVLNNGKITLLQYFEYGAKGIRYINVSQLISKDNPQIRLRGKNVSLNDQSVKLILFKNAKPNKPRILVVSPHPDDAEIAAYGLYSSNKDSYIVTITAGDAGGKKYDEIYQDNIKHYLKKGEVRVWNSITVPLLGGIIPEHALNLGYFDTTLNKMYLDKSAVIKSKYTHISDINFYRKRNVSKLITGLRGESTWNSLVKDIQYLLNKIKPNIIVAPYPAIDSHPDHKFSTIALFEAIKKMKLEEGYLYLYTNHHVLSEFYPYGEMGSLVSLPPNFGKPLYFRSIYSHFLPVDRQKDKIFALEAMNDLRLDTEWRTAYGIIKKAIKITISHILGLDASYYRRAVRNNELFFVVNIRDIYNNEVYEKLKGKI</sequence>
<reference evidence="1" key="1">
    <citation type="journal article" date="2020" name="mSystems">
        <title>Genome- and Community-Level Interaction Insights into Carbon Utilization and Element Cycling Functions of Hydrothermarchaeota in Hydrothermal Sediment.</title>
        <authorList>
            <person name="Zhou Z."/>
            <person name="Liu Y."/>
            <person name="Xu W."/>
            <person name="Pan J."/>
            <person name="Luo Z.H."/>
            <person name="Li M."/>
        </authorList>
    </citation>
    <scope>NUCLEOTIDE SEQUENCE [LARGE SCALE GENOMIC DNA]</scope>
    <source>
        <strain evidence="1">HyVt-389</strain>
    </source>
</reference>
<dbReference type="AlphaFoldDB" id="A0A7C1ZMX5"/>
<accession>A0A7C1ZMX5</accession>
<comment type="caution">
    <text evidence="1">The sequence shown here is derived from an EMBL/GenBank/DDBJ whole genome shotgun (WGS) entry which is preliminary data.</text>
</comment>
<dbReference type="Pfam" id="PF02585">
    <property type="entry name" value="PIG-L"/>
    <property type="match status" value="1"/>
</dbReference>
<name>A0A7C1ZMX5_DESA2</name>
<protein>
    <submittedName>
        <fullName evidence="1">PIG-L family deacetylase</fullName>
    </submittedName>
</protein>
<proteinExistence type="predicted"/>
<dbReference type="EMBL" id="DRIH01000052">
    <property type="protein sequence ID" value="HEC67487.1"/>
    <property type="molecule type" value="Genomic_DNA"/>
</dbReference>
<evidence type="ECO:0000313" key="1">
    <source>
        <dbReference type="EMBL" id="HEC67487.1"/>
    </source>
</evidence>
<gene>
    <name evidence="1" type="ORF">ENI35_01535</name>
</gene>
<dbReference type="SUPFAM" id="SSF102588">
    <property type="entry name" value="LmbE-like"/>
    <property type="match status" value="1"/>
</dbReference>
<dbReference type="Proteomes" id="UP000885738">
    <property type="component" value="Unassembled WGS sequence"/>
</dbReference>
<organism evidence="1">
    <name type="scientific">Desulfofervidus auxilii</name>
    <dbReference type="NCBI Taxonomy" id="1621989"/>
    <lineage>
        <taxon>Bacteria</taxon>
        <taxon>Pseudomonadati</taxon>
        <taxon>Thermodesulfobacteriota</taxon>
        <taxon>Candidatus Desulfofervidia</taxon>
        <taxon>Candidatus Desulfofervidales</taxon>
        <taxon>Candidatus Desulfofervidaceae</taxon>
        <taxon>Candidatus Desulfofervidus</taxon>
    </lineage>
</organism>